<protein>
    <submittedName>
        <fullName evidence="3">Transmembrane protein MT2276, clustered with lipoate protein</fullName>
    </submittedName>
</protein>
<feature type="transmembrane region" description="Helical" evidence="2">
    <location>
        <begin position="63"/>
        <end position="85"/>
    </location>
</feature>
<dbReference type="OrthoDB" id="8479889at2"/>
<evidence type="ECO:0000313" key="4">
    <source>
        <dbReference type="Proteomes" id="UP000196778"/>
    </source>
</evidence>
<keyword evidence="2" id="KW-1133">Transmembrane helix</keyword>
<evidence type="ECO:0000256" key="1">
    <source>
        <dbReference type="SAM" id="MobiDB-lite"/>
    </source>
</evidence>
<dbReference type="RefSeq" id="WP_087138323.1">
    <property type="nucleotide sequence ID" value="NZ_FUKR01000066.1"/>
</dbReference>
<keyword evidence="4" id="KW-1185">Reference proteome</keyword>
<accession>A0A1R4K6W0</accession>
<sequence>MARKDTTKTPKAQKEPGRIAQMRQVFSMTRRHDPAVVWWMVLGAALSIGAAVGLSLWLSRGNVIGTILWIVSGVLLAVLVSMIILGRRAERAAYGQIEGQPGAVGAVFRGSLPRGWRGSEMPVHVNPKTQDALYRAVGRGGVVLVAEGPRSRTSRSVTEEKRKLARILPNVPVEVINVGPDEDAVELHRLPKRIKSIKKQLTKPEMLAVVNRLSSLGGTQLPIPKGVDPNRVRPQRGR</sequence>
<dbReference type="InterPro" id="IPR025445">
    <property type="entry name" value="DUF4191"/>
</dbReference>
<feature type="region of interest" description="Disordered" evidence="1">
    <location>
        <begin position="218"/>
        <end position="238"/>
    </location>
</feature>
<dbReference type="Pfam" id="PF13829">
    <property type="entry name" value="DUF4191"/>
    <property type="match status" value="1"/>
</dbReference>
<dbReference type="Proteomes" id="UP000196778">
    <property type="component" value="Unassembled WGS sequence"/>
</dbReference>
<dbReference type="AlphaFoldDB" id="A0A1R4K6W0"/>
<organism evidence="3 4">
    <name type="scientific">Mycetocola reblochoni REB411</name>
    <dbReference type="NCBI Taxonomy" id="1255698"/>
    <lineage>
        <taxon>Bacteria</taxon>
        <taxon>Bacillati</taxon>
        <taxon>Actinomycetota</taxon>
        <taxon>Actinomycetes</taxon>
        <taxon>Micrococcales</taxon>
        <taxon>Microbacteriaceae</taxon>
        <taxon>Mycetocola</taxon>
    </lineage>
</organism>
<proteinExistence type="predicted"/>
<keyword evidence="2" id="KW-0472">Membrane</keyword>
<evidence type="ECO:0000256" key="2">
    <source>
        <dbReference type="SAM" id="Phobius"/>
    </source>
</evidence>
<evidence type="ECO:0000313" key="3">
    <source>
        <dbReference type="EMBL" id="SJN39763.1"/>
    </source>
</evidence>
<dbReference type="EMBL" id="FUKR01000066">
    <property type="protein sequence ID" value="SJN39763.1"/>
    <property type="molecule type" value="Genomic_DNA"/>
</dbReference>
<reference evidence="4" key="1">
    <citation type="submission" date="2017-02" db="EMBL/GenBank/DDBJ databases">
        <authorList>
            <person name="Dridi B."/>
        </authorList>
    </citation>
    <scope>NUCLEOTIDE SEQUENCE [LARGE SCALE GENOMIC DNA]</scope>
    <source>
        <strain evidence="4">EB411</strain>
    </source>
</reference>
<gene>
    <name evidence="3" type="ORF">FM119_11610</name>
</gene>
<name>A0A1R4K6W0_9MICO</name>
<keyword evidence="2 3" id="KW-0812">Transmembrane</keyword>
<feature type="transmembrane region" description="Helical" evidence="2">
    <location>
        <begin position="36"/>
        <end position="57"/>
    </location>
</feature>